<evidence type="ECO:0000313" key="3">
    <source>
        <dbReference type="Proteomes" id="UP000240572"/>
    </source>
</evidence>
<sequence length="94" mass="10120">MKKVLFSAVILMAVANASFARENKTTQEDTYTYYVVGVSGSDYLLSTSPSPLCDQGTAVPCEIVTTEEHSDLQISISEANNPGLTTIVSKRPAF</sequence>
<feature type="chain" id="PRO_5015177064" description="DUF4333 domain-containing protein" evidence="1">
    <location>
        <begin position="21"/>
        <end position="94"/>
    </location>
</feature>
<name>A0A2P8D0X5_9BACT</name>
<dbReference type="Proteomes" id="UP000240572">
    <property type="component" value="Unassembled WGS sequence"/>
</dbReference>
<evidence type="ECO:0008006" key="4">
    <source>
        <dbReference type="Google" id="ProtNLM"/>
    </source>
</evidence>
<dbReference type="EMBL" id="PYGD01000007">
    <property type="protein sequence ID" value="PSK90806.1"/>
    <property type="molecule type" value="Genomic_DNA"/>
</dbReference>
<comment type="caution">
    <text evidence="2">The sequence shown here is derived from an EMBL/GenBank/DDBJ whole genome shotgun (WGS) entry which is preliminary data.</text>
</comment>
<organism evidence="2 3">
    <name type="scientific">Taibaiella chishuiensis</name>
    <dbReference type="NCBI Taxonomy" id="1434707"/>
    <lineage>
        <taxon>Bacteria</taxon>
        <taxon>Pseudomonadati</taxon>
        <taxon>Bacteroidota</taxon>
        <taxon>Chitinophagia</taxon>
        <taxon>Chitinophagales</taxon>
        <taxon>Chitinophagaceae</taxon>
        <taxon>Taibaiella</taxon>
    </lineage>
</organism>
<dbReference type="RefSeq" id="WP_146146792.1">
    <property type="nucleotide sequence ID" value="NZ_PYGD01000007.1"/>
</dbReference>
<keyword evidence="1" id="KW-0732">Signal</keyword>
<evidence type="ECO:0000313" key="2">
    <source>
        <dbReference type="EMBL" id="PSK90806.1"/>
    </source>
</evidence>
<reference evidence="2 3" key="1">
    <citation type="submission" date="2018-03" db="EMBL/GenBank/DDBJ databases">
        <title>Genomic Encyclopedia of Type Strains, Phase III (KMG-III): the genomes of soil and plant-associated and newly described type strains.</title>
        <authorList>
            <person name="Whitman W."/>
        </authorList>
    </citation>
    <scope>NUCLEOTIDE SEQUENCE [LARGE SCALE GENOMIC DNA]</scope>
    <source>
        <strain evidence="2 3">CGMCC 1.12700</strain>
    </source>
</reference>
<protein>
    <recommendedName>
        <fullName evidence="4">DUF4333 domain-containing protein</fullName>
    </recommendedName>
</protein>
<evidence type="ECO:0000256" key="1">
    <source>
        <dbReference type="SAM" id="SignalP"/>
    </source>
</evidence>
<keyword evidence="3" id="KW-1185">Reference proteome</keyword>
<accession>A0A2P8D0X5</accession>
<feature type="signal peptide" evidence="1">
    <location>
        <begin position="1"/>
        <end position="20"/>
    </location>
</feature>
<dbReference type="OrthoDB" id="9985458at2"/>
<gene>
    <name evidence="2" type="ORF">B0I18_107218</name>
</gene>
<dbReference type="AlphaFoldDB" id="A0A2P8D0X5"/>
<proteinExistence type="predicted"/>